<keyword evidence="1" id="KW-0808">Transferase</keyword>
<gene>
    <name evidence="1" type="primary">adk_12</name>
    <name evidence="1" type="ORF">CM83_7777</name>
</gene>
<accession>A0A0A9YKH9</accession>
<sequence length="134" mass="16185">IWDVSGIRYFGEKTINARQVLRHESLAPSIQYVCGTIKNLTTGRHLYDLWRQDQSRFMNRICFNAYFFPGLASCKGLLKRTRGLDRMKICRKPLWAYVLERILFWEPVAYKYCEEQEYRKLRSWYTLGNHDYNE</sequence>
<name>A0A0A9YKH9_LYGHE</name>
<protein>
    <submittedName>
        <fullName evidence="1">Adenylate kinase</fullName>
    </submittedName>
</protein>
<reference evidence="1" key="2">
    <citation type="submission" date="2014-07" db="EMBL/GenBank/DDBJ databases">
        <authorList>
            <person name="Hull J."/>
        </authorList>
    </citation>
    <scope>NUCLEOTIDE SEQUENCE</scope>
</reference>
<dbReference type="AlphaFoldDB" id="A0A0A9YKH9"/>
<organism evidence="1">
    <name type="scientific">Lygus hesperus</name>
    <name type="common">Western plant bug</name>
    <dbReference type="NCBI Taxonomy" id="30085"/>
    <lineage>
        <taxon>Eukaryota</taxon>
        <taxon>Metazoa</taxon>
        <taxon>Ecdysozoa</taxon>
        <taxon>Arthropoda</taxon>
        <taxon>Hexapoda</taxon>
        <taxon>Insecta</taxon>
        <taxon>Pterygota</taxon>
        <taxon>Neoptera</taxon>
        <taxon>Paraneoptera</taxon>
        <taxon>Hemiptera</taxon>
        <taxon>Heteroptera</taxon>
        <taxon>Panheteroptera</taxon>
        <taxon>Cimicomorpha</taxon>
        <taxon>Miridae</taxon>
        <taxon>Mirini</taxon>
        <taxon>Lygus</taxon>
    </lineage>
</organism>
<proteinExistence type="predicted"/>
<dbReference type="GO" id="GO:0016301">
    <property type="term" value="F:kinase activity"/>
    <property type="evidence" value="ECO:0007669"/>
    <property type="project" value="UniProtKB-KW"/>
</dbReference>
<dbReference type="EMBL" id="GBHO01010022">
    <property type="protein sequence ID" value="JAG33582.1"/>
    <property type="molecule type" value="Transcribed_RNA"/>
</dbReference>
<keyword evidence="1" id="KW-0418">Kinase</keyword>
<reference evidence="1" key="1">
    <citation type="journal article" date="2014" name="PLoS ONE">
        <title>Transcriptome-Based Identification of ABC Transporters in the Western Tarnished Plant Bug Lygus hesperus.</title>
        <authorList>
            <person name="Hull J.J."/>
            <person name="Chaney K."/>
            <person name="Geib S.M."/>
            <person name="Fabrick J.A."/>
            <person name="Brent C.S."/>
            <person name="Walsh D."/>
            <person name="Lavine L.C."/>
        </authorList>
    </citation>
    <scope>NUCLEOTIDE SEQUENCE</scope>
</reference>
<feature type="non-terminal residue" evidence="1">
    <location>
        <position position="1"/>
    </location>
</feature>
<evidence type="ECO:0000313" key="1">
    <source>
        <dbReference type="EMBL" id="JAG33582.1"/>
    </source>
</evidence>